<dbReference type="GO" id="GO:0098673">
    <property type="term" value="P:symbiont-mediated suppression of host DNA replication"/>
    <property type="evidence" value="ECO:0007669"/>
    <property type="project" value="UniProtKB-KW"/>
</dbReference>
<evidence type="ECO:0000256" key="5">
    <source>
        <dbReference type="ARBA" id="ARBA00023019"/>
    </source>
</evidence>
<dbReference type="RefSeq" id="YP_009211708.1">
    <property type="nucleotide sequence ID" value="NC_028940.1"/>
</dbReference>
<dbReference type="GeneID" id="26638180"/>
<keyword evidence="6" id="KW-0238">DNA-binding</keyword>
<evidence type="ECO:0000256" key="2">
    <source>
        <dbReference type="ARBA" id="ARBA00015643"/>
    </source>
</evidence>
<dbReference type="GO" id="GO:0003677">
    <property type="term" value="F:DNA binding"/>
    <property type="evidence" value="ECO:0007669"/>
    <property type="project" value="UniProtKB-KW"/>
</dbReference>
<evidence type="ECO:0000256" key="3">
    <source>
        <dbReference type="ARBA" id="ARBA00022504"/>
    </source>
</evidence>
<evidence type="ECO:0000256" key="1">
    <source>
        <dbReference type="ARBA" id="ARBA00003241"/>
    </source>
</evidence>
<dbReference type="InterPro" id="IPR009514">
    <property type="entry name" value="Phage_Ndd"/>
</dbReference>
<keyword evidence="4" id="KW-0945">Host-virus interaction</keyword>
<evidence type="ECO:0000313" key="7">
    <source>
        <dbReference type="EMBL" id="AHY25249.1"/>
    </source>
</evidence>
<evidence type="ECO:0000256" key="6">
    <source>
        <dbReference type="ARBA" id="ARBA00023125"/>
    </source>
</evidence>
<name>A0A0A0PZR3_9CAUD</name>
<evidence type="ECO:0000256" key="4">
    <source>
        <dbReference type="ARBA" id="ARBA00022581"/>
    </source>
</evidence>
<dbReference type="Pfam" id="PF06591">
    <property type="entry name" value="Phage_T4_Ndd"/>
    <property type="match status" value="1"/>
</dbReference>
<dbReference type="EMBL" id="KF835987">
    <property type="protein sequence ID" value="AHY25249.1"/>
    <property type="molecule type" value="Genomic_DNA"/>
</dbReference>
<proteinExistence type="predicted"/>
<dbReference type="OrthoDB" id="11172at10239"/>
<comment type="function">
    <text evidence="1">Disorganizes the host nucleoid and inhibits replication, but without host DNA cleavage or degradation. Only the architecture of the nucleoid is affected. May act on the host chromosomal sequences that determine the structure of the nucleoid. Binds to dsDNA but not to ssDNA.</text>
</comment>
<sequence>MTRTILMRADLEAIGAIHVCSIKNGEYINIDGKATILPNREILSESGFYFLVRSRVPGFVRKSLHQCDARYYVGRQRCKQGFTAVVNSIRRRISNTSYLLATNNIGYDVLFVPTVKMKPLTTGYGKGQIAMAFTSSHNDRYQNLQEMNRMLNDNFKFYYQAY</sequence>
<dbReference type="KEGG" id="vg:26638180"/>
<dbReference type="Proteomes" id="UP000030739">
    <property type="component" value="Segment"/>
</dbReference>
<keyword evidence="8" id="KW-1185">Reference proteome</keyword>
<keyword evidence="5" id="KW-1248">Inhibition of host DNA replication by virus</keyword>
<organism evidence="7 8">
    <name type="scientific">Pectobacterium bacteriophage PM2</name>
    <dbReference type="NCBI Taxonomy" id="1429794"/>
    <lineage>
        <taxon>Viruses</taxon>
        <taxon>Duplodnaviria</taxon>
        <taxon>Heunggongvirae</taxon>
        <taxon>Uroviricota</taxon>
        <taxon>Caudoviricetes</taxon>
        <taxon>Pantevenvirales</taxon>
        <taxon>Straboviridae</taxon>
        <taxon>Tevenvirinae</taxon>
        <taxon>Mosugukvirus</taxon>
        <taxon>Mosugukvirus pm2</taxon>
    </lineage>
</organism>
<evidence type="ECO:0000313" key="8">
    <source>
        <dbReference type="Proteomes" id="UP000030739"/>
    </source>
</evidence>
<protein>
    <recommendedName>
        <fullName evidence="2">Nucleoid disruption protein</fullName>
    </recommendedName>
</protein>
<dbReference type="GO" id="GO:0044071">
    <property type="term" value="P:symbiont-mediated perturbation of host cell cycle progression"/>
    <property type="evidence" value="ECO:0007669"/>
    <property type="project" value="UniProtKB-KW"/>
</dbReference>
<reference evidence="7 8" key="1">
    <citation type="journal article" date="2015" name="Plant Pathol. J.">
        <title>Isolation and Genomic Characterization of the T4-Like Bacteriophage PM2 Infecting Pectobacterium carotovorum subsp. carotovorum.</title>
        <authorList>
            <person name="Lim J.A."/>
            <person name="Lee D.H."/>
            <person name="Heu S."/>
        </authorList>
    </citation>
    <scope>NUCLEOTIDE SEQUENCE [LARGE SCALE GENOMIC DNA]</scope>
</reference>
<keyword evidence="3" id="KW-1121">Modulation of host cell cycle by virus</keyword>
<gene>
    <name evidence="7" type="ORF">PM2_287</name>
</gene>
<accession>A0A0A0PZR3</accession>